<dbReference type="Proteomes" id="UP001596266">
    <property type="component" value="Unassembled WGS sequence"/>
</dbReference>
<dbReference type="EMBL" id="JBHSUA010000003">
    <property type="protein sequence ID" value="MFC6395506.1"/>
    <property type="molecule type" value="Genomic_DNA"/>
</dbReference>
<organism evidence="2 3">
    <name type="scientific">Luteococcus sanguinis</name>
    <dbReference type="NCBI Taxonomy" id="174038"/>
    <lineage>
        <taxon>Bacteria</taxon>
        <taxon>Bacillati</taxon>
        <taxon>Actinomycetota</taxon>
        <taxon>Actinomycetes</taxon>
        <taxon>Propionibacteriales</taxon>
        <taxon>Propionibacteriaceae</taxon>
        <taxon>Luteococcus</taxon>
    </lineage>
</organism>
<evidence type="ECO:0000313" key="2">
    <source>
        <dbReference type="EMBL" id="MFC6395506.1"/>
    </source>
</evidence>
<keyword evidence="1" id="KW-0472">Membrane</keyword>
<keyword evidence="3" id="KW-1185">Reference proteome</keyword>
<dbReference type="RefSeq" id="WP_343885477.1">
    <property type="nucleotide sequence ID" value="NZ_BAAAKI010000006.1"/>
</dbReference>
<protein>
    <submittedName>
        <fullName evidence="2">Uncharacterized protein</fullName>
    </submittedName>
</protein>
<name>A0ABW1WWR0_9ACTN</name>
<reference evidence="3" key="1">
    <citation type="journal article" date="2019" name="Int. J. Syst. Evol. Microbiol.">
        <title>The Global Catalogue of Microorganisms (GCM) 10K type strain sequencing project: providing services to taxonomists for standard genome sequencing and annotation.</title>
        <authorList>
            <consortium name="The Broad Institute Genomics Platform"/>
            <consortium name="The Broad Institute Genome Sequencing Center for Infectious Disease"/>
            <person name="Wu L."/>
            <person name="Ma J."/>
        </authorList>
    </citation>
    <scope>NUCLEOTIDE SEQUENCE [LARGE SCALE GENOMIC DNA]</scope>
    <source>
        <strain evidence="3">CGMCC 1.15277</strain>
    </source>
</reference>
<keyword evidence="1" id="KW-1133">Transmembrane helix</keyword>
<gene>
    <name evidence="2" type="ORF">ACFP57_00645</name>
</gene>
<proteinExistence type="predicted"/>
<evidence type="ECO:0000313" key="3">
    <source>
        <dbReference type="Proteomes" id="UP001596266"/>
    </source>
</evidence>
<feature type="transmembrane region" description="Helical" evidence="1">
    <location>
        <begin position="35"/>
        <end position="54"/>
    </location>
</feature>
<accession>A0ABW1WWR0</accession>
<comment type="caution">
    <text evidence="2">The sequence shown here is derived from an EMBL/GenBank/DDBJ whole genome shotgun (WGS) entry which is preliminary data.</text>
</comment>
<keyword evidence="1" id="KW-0812">Transmembrane</keyword>
<evidence type="ECO:0000256" key="1">
    <source>
        <dbReference type="SAM" id="Phobius"/>
    </source>
</evidence>
<sequence length="57" mass="6146">MKGSTLGVLAALLLAALLAWFAWEGFHTLTWRLRYLAPAFFSGVVVGGIVVGLATRR</sequence>